<reference evidence="2 3" key="1">
    <citation type="submission" date="2018-02" db="EMBL/GenBank/DDBJ databases">
        <title>Insights into the biology of acidophilic members of the Acidiferrobacteraceae family derived from comparative genomic analyses.</title>
        <authorList>
            <person name="Issotta F."/>
            <person name="Thyssen C."/>
            <person name="Mena C."/>
            <person name="Moya A."/>
            <person name="Bellenberg S."/>
            <person name="Sproer C."/>
            <person name="Covarrubias P.C."/>
            <person name="Sand W."/>
            <person name="Quatrini R."/>
            <person name="Vera M."/>
        </authorList>
    </citation>
    <scope>NUCLEOTIDE SEQUENCE [LARGE SCALE GENOMIC DNA]</scope>
    <source>
        <strain evidence="3">m-1</strain>
    </source>
</reference>
<dbReference type="AlphaFoldDB" id="A0A1C2G526"/>
<comment type="similarity">
    <text evidence="1">Belongs to the UPF0758 family.</text>
</comment>
<name>A0A1C2G526_9GAMM</name>
<dbReference type="NCBIfam" id="TIGR00608">
    <property type="entry name" value="radc"/>
    <property type="match status" value="1"/>
</dbReference>
<dbReference type="CDD" id="cd08071">
    <property type="entry name" value="MPN_DUF2466"/>
    <property type="match status" value="1"/>
</dbReference>
<comment type="caution">
    <text evidence="2">The sequence shown here is derived from an EMBL/GenBank/DDBJ whole genome shotgun (WGS) entry which is preliminary data.</text>
</comment>
<evidence type="ECO:0000256" key="1">
    <source>
        <dbReference type="RuleBase" id="RU003797"/>
    </source>
</evidence>
<gene>
    <name evidence="2" type="ORF">C4900_12330</name>
</gene>
<dbReference type="Gene3D" id="3.40.140.10">
    <property type="entry name" value="Cytidine Deaminase, domain 2"/>
    <property type="match status" value="1"/>
</dbReference>
<dbReference type="Pfam" id="PF20582">
    <property type="entry name" value="UPF0758_N"/>
    <property type="match status" value="1"/>
</dbReference>
<dbReference type="OrthoDB" id="9804482at2"/>
<dbReference type="InterPro" id="IPR001405">
    <property type="entry name" value="UPF0758"/>
</dbReference>
<protein>
    <submittedName>
        <fullName evidence="2">JAB domain-containing protein</fullName>
    </submittedName>
</protein>
<dbReference type="STRING" id="163359.A9R16_00315"/>
<sequence length="224" mass="24922">MTISGWPVDERPRERLLQHGPEALSDAELLAIVLRTGVSGKTAVDLARWLLARFGGLRGLLTVEQRLFCEAPGLGPAKYAVVRAVLEMGRRHLGESLRRETVLSSSLVTRRYLTAAFRDRPREVFACLFLDVRHRLLVEEILFEGTIDAAVVYPREVVKRALFHNAAATILVHNHPSGLAEPSLADRDLTTRLTEALALIGVRVVDHLVIGDGHIVSFKERGWL</sequence>
<keyword evidence="3" id="KW-1185">Reference proteome</keyword>
<dbReference type="Proteomes" id="UP000253250">
    <property type="component" value="Unassembled WGS sequence"/>
</dbReference>
<dbReference type="InterPro" id="IPR010994">
    <property type="entry name" value="RuvA_2-like"/>
</dbReference>
<dbReference type="PROSITE" id="PS50249">
    <property type="entry name" value="MPN"/>
    <property type="match status" value="1"/>
</dbReference>
<dbReference type="InterPro" id="IPR037518">
    <property type="entry name" value="MPN"/>
</dbReference>
<accession>A0A1C2G526</accession>
<dbReference type="RefSeq" id="WP_065968618.1">
    <property type="nucleotide sequence ID" value="NZ_CP080624.1"/>
</dbReference>
<dbReference type="Pfam" id="PF04002">
    <property type="entry name" value="RadC"/>
    <property type="match status" value="1"/>
</dbReference>
<dbReference type="InterPro" id="IPR046778">
    <property type="entry name" value="UPF0758_N"/>
</dbReference>
<organism evidence="2 3">
    <name type="scientific">Acidiferrobacter thiooxydans</name>
    <dbReference type="NCBI Taxonomy" id="163359"/>
    <lineage>
        <taxon>Bacteria</taxon>
        <taxon>Pseudomonadati</taxon>
        <taxon>Pseudomonadota</taxon>
        <taxon>Gammaproteobacteria</taxon>
        <taxon>Acidiferrobacterales</taxon>
        <taxon>Acidiferrobacteraceae</taxon>
        <taxon>Acidiferrobacter</taxon>
    </lineage>
</organism>
<dbReference type="PANTHER" id="PTHR30471:SF3">
    <property type="entry name" value="UPF0758 PROTEIN YEES-RELATED"/>
    <property type="match status" value="1"/>
</dbReference>
<dbReference type="SUPFAM" id="SSF102712">
    <property type="entry name" value="JAB1/MPN domain"/>
    <property type="match status" value="1"/>
</dbReference>
<dbReference type="EMBL" id="PSYR01000002">
    <property type="protein sequence ID" value="RCN56572.1"/>
    <property type="molecule type" value="Genomic_DNA"/>
</dbReference>
<proteinExistence type="inferred from homology"/>
<dbReference type="PROSITE" id="PS01302">
    <property type="entry name" value="UPF0758"/>
    <property type="match status" value="1"/>
</dbReference>
<dbReference type="SUPFAM" id="SSF47781">
    <property type="entry name" value="RuvA domain 2-like"/>
    <property type="match status" value="1"/>
</dbReference>
<dbReference type="InterPro" id="IPR020891">
    <property type="entry name" value="UPF0758_CS"/>
</dbReference>
<dbReference type="NCBIfam" id="NF000642">
    <property type="entry name" value="PRK00024.1"/>
    <property type="match status" value="1"/>
</dbReference>
<dbReference type="InterPro" id="IPR025657">
    <property type="entry name" value="RadC_JAB"/>
</dbReference>
<evidence type="ECO:0000313" key="3">
    <source>
        <dbReference type="Proteomes" id="UP000253250"/>
    </source>
</evidence>
<evidence type="ECO:0000313" key="2">
    <source>
        <dbReference type="EMBL" id="RCN56572.1"/>
    </source>
</evidence>
<dbReference type="PANTHER" id="PTHR30471">
    <property type="entry name" value="DNA REPAIR PROTEIN RADC"/>
    <property type="match status" value="1"/>
</dbReference>